<reference evidence="1" key="2">
    <citation type="journal article" date="2023" name="Int. J. Mol. Sci.">
        <title>De Novo Assembly and Annotation of 11 Diverse Shrub Willow (Salix) Genomes Reveals Novel Gene Organization in Sex-Linked Regions.</title>
        <authorList>
            <person name="Hyden B."/>
            <person name="Feng K."/>
            <person name="Yates T.B."/>
            <person name="Jawdy S."/>
            <person name="Cereghino C."/>
            <person name="Smart L.B."/>
            <person name="Muchero W."/>
        </authorList>
    </citation>
    <scope>NUCLEOTIDE SEQUENCE</scope>
    <source>
        <tissue evidence="1">Shoot tip</tissue>
    </source>
</reference>
<sequence length="104" mass="11819">MIPRLEVELLEHFTSYLAVSFIQDSSGCHYLAVFYTQWINKWRNPSCNGVLPPGSMGLPIIGETLELIVPSCSLYIHPFIKQKNSKVWTDFSNKHPRTTCSSVC</sequence>
<dbReference type="EMBL" id="JAPFFI010000004">
    <property type="protein sequence ID" value="KAJ6395608.1"/>
    <property type="molecule type" value="Genomic_DNA"/>
</dbReference>
<accession>A0ABQ9CBF0</accession>
<keyword evidence="2" id="KW-1185">Reference proteome</keyword>
<organism evidence="1 2">
    <name type="scientific">Salix suchowensis</name>
    <dbReference type="NCBI Taxonomy" id="1278906"/>
    <lineage>
        <taxon>Eukaryota</taxon>
        <taxon>Viridiplantae</taxon>
        <taxon>Streptophyta</taxon>
        <taxon>Embryophyta</taxon>
        <taxon>Tracheophyta</taxon>
        <taxon>Spermatophyta</taxon>
        <taxon>Magnoliopsida</taxon>
        <taxon>eudicotyledons</taxon>
        <taxon>Gunneridae</taxon>
        <taxon>Pentapetalae</taxon>
        <taxon>rosids</taxon>
        <taxon>fabids</taxon>
        <taxon>Malpighiales</taxon>
        <taxon>Salicaceae</taxon>
        <taxon>Saliceae</taxon>
        <taxon>Salix</taxon>
    </lineage>
</organism>
<dbReference type="Proteomes" id="UP001141253">
    <property type="component" value="Chromosome 4"/>
</dbReference>
<name>A0ABQ9CBF0_9ROSI</name>
<gene>
    <name evidence="1" type="ORF">OIU77_020792</name>
</gene>
<protein>
    <submittedName>
        <fullName evidence="1">Uncharacterized protein</fullName>
    </submittedName>
</protein>
<proteinExistence type="predicted"/>
<evidence type="ECO:0000313" key="1">
    <source>
        <dbReference type="EMBL" id="KAJ6395608.1"/>
    </source>
</evidence>
<reference evidence="1" key="1">
    <citation type="submission" date="2022-10" db="EMBL/GenBank/DDBJ databases">
        <authorList>
            <person name="Hyden B.L."/>
            <person name="Feng K."/>
            <person name="Yates T."/>
            <person name="Jawdy S."/>
            <person name="Smart L.B."/>
            <person name="Muchero W."/>
        </authorList>
    </citation>
    <scope>NUCLEOTIDE SEQUENCE</scope>
    <source>
        <tissue evidence="1">Shoot tip</tissue>
    </source>
</reference>
<comment type="caution">
    <text evidence="1">The sequence shown here is derived from an EMBL/GenBank/DDBJ whole genome shotgun (WGS) entry which is preliminary data.</text>
</comment>
<evidence type="ECO:0000313" key="2">
    <source>
        <dbReference type="Proteomes" id="UP001141253"/>
    </source>
</evidence>